<evidence type="ECO:0000313" key="2">
    <source>
        <dbReference type="Proteomes" id="UP000231451"/>
    </source>
</evidence>
<gene>
    <name evidence="1" type="ORF">CSQ87_03405</name>
</gene>
<name>A0A2M9HGF7_9BIFI</name>
<dbReference type="AlphaFoldDB" id="A0A2M9HGF7"/>
<keyword evidence="2" id="KW-1185">Reference proteome</keyword>
<dbReference type="EMBL" id="PEBK01000002">
    <property type="protein sequence ID" value="PJM75914.1"/>
    <property type="molecule type" value="Genomic_DNA"/>
</dbReference>
<accession>A0A2M9HGF7</accession>
<evidence type="ECO:0000313" key="1">
    <source>
        <dbReference type="EMBL" id="PJM75914.1"/>
    </source>
</evidence>
<proteinExistence type="predicted"/>
<protein>
    <submittedName>
        <fullName evidence="1">Uncharacterized protein</fullName>
    </submittedName>
</protein>
<dbReference type="Proteomes" id="UP000231451">
    <property type="component" value="Unassembled WGS sequence"/>
</dbReference>
<comment type="caution">
    <text evidence="1">The sequence shown here is derived from an EMBL/GenBank/DDBJ whole genome shotgun (WGS) entry which is preliminary data.</text>
</comment>
<sequence length="114" mass="12912">MTVMRDILREERHLLGASDHPVCWITVGKSSVVMGEPWNGKRESASPDGLYLPDDRMVHIPFPLFITRKESSRGGIRPSHIDALSETVTTFCMEHGIPCSERPFDNVFSSEKRK</sequence>
<organism evidence="1 2">
    <name type="scientific">Bifidobacterium simiarum</name>
    <dbReference type="NCBI Taxonomy" id="2045441"/>
    <lineage>
        <taxon>Bacteria</taxon>
        <taxon>Bacillati</taxon>
        <taxon>Actinomycetota</taxon>
        <taxon>Actinomycetes</taxon>
        <taxon>Bifidobacteriales</taxon>
        <taxon>Bifidobacteriaceae</taxon>
        <taxon>Bifidobacterium</taxon>
    </lineage>
</organism>
<reference evidence="1 2" key="1">
    <citation type="submission" date="2017-10" db="EMBL/GenBank/DDBJ databases">
        <title>Draft genome sequences of strains TRE 1, TRE 9, TRE H and TRI 7, isolated from tamarins, belonging to four potential novel Bifidobacterium species.</title>
        <authorList>
            <person name="Mattarelli P."/>
            <person name="Modesto M."/>
            <person name="Puglisi E."/>
            <person name="Morelli L."/>
            <person name="Spezio C."/>
            <person name="Bonetti A."/>
            <person name="Sandri C."/>
        </authorList>
    </citation>
    <scope>NUCLEOTIDE SEQUENCE [LARGE SCALE GENOMIC DNA]</scope>
    <source>
        <strain evidence="2">TRI7</strain>
    </source>
</reference>